<proteinExistence type="predicted"/>
<accession>A0A445MRQ4</accession>
<evidence type="ECO:0000313" key="1">
    <source>
        <dbReference type="EMBL" id="SPD72150.1"/>
    </source>
</evidence>
<dbReference type="InterPro" id="IPR011335">
    <property type="entry name" value="Restrct_endonuc-II-like"/>
</dbReference>
<reference evidence="1" key="1">
    <citation type="submission" date="2018-01" db="EMBL/GenBank/DDBJ databases">
        <authorList>
            <person name="Regsiter A."/>
            <person name="William W."/>
        </authorList>
    </citation>
    <scope>NUCLEOTIDE SEQUENCE</scope>
    <source>
        <strain evidence="1">TRIP AH-1</strain>
    </source>
</reference>
<evidence type="ECO:0008006" key="2">
    <source>
        <dbReference type="Google" id="ProtNLM"/>
    </source>
</evidence>
<dbReference type="EMBL" id="OJIN01000024">
    <property type="protein sequence ID" value="SPD72150.1"/>
    <property type="molecule type" value="Genomic_DNA"/>
</dbReference>
<gene>
    <name evidence="1" type="ORF">PITCH_A120001</name>
</gene>
<dbReference type="AlphaFoldDB" id="A0A445MRQ4"/>
<protein>
    <recommendedName>
        <fullName evidence="2">Restriction endonuclease type IV Mrr domain-containing protein</fullName>
    </recommendedName>
</protein>
<sequence>MDDREHLNQRFLELDSLPVRLSREDAQNRGHEFEELVQDLFSIEKMLRKGSYHTSDGRSEQIDGALNIDGIRALLEIKWVSSGLAASALYSFIGKVEGKFVGTVGIFLSKAELSDNFLNSLRSGRRQCVIVIHGEDVDYLFKPTFPVKDYITAILDHLSYDNQFHLSAKEFWRKNIRSLKKKTNIHPLINKALETKDYTNIIYEWVEDIGSKDATDLSEKCIETYL</sequence>
<dbReference type="SUPFAM" id="SSF52980">
    <property type="entry name" value="Restriction endonuclease-like"/>
    <property type="match status" value="1"/>
</dbReference>
<name>A0A445MRQ4_9BACT</name>
<organism evidence="1">
    <name type="scientific">uncultured Desulfobacterium sp</name>
    <dbReference type="NCBI Taxonomy" id="201089"/>
    <lineage>
        <taxon>Bacteria</taxon>
        <taxon>Pseudomonadati</taxon>
        <taxon>Thermodesulfobacteriota</taxon>
        <taxon>Desulfobacteria</taxon>
        <taxon>Desulfobacterales</taxon>
        <taxon>Desulfobacteriaceae</taxon>
        <taxon>Desulfobacterium</taxon>
        <taxon>environmental samples</taxon>
    </lineage>
</organism>